<dbReference type="PANTHER" id="PTHR46637:SF1">
    <property type="entry name" value="BLL5188 PROTEIN"/>
    <property type="match status" value="1"/>
</dbReference>
<gene>
    <name evidence="2" type="ORF">GDZ32_01305</name>
</gene>
<feature type="domain" description="Insertion element IS402-like" evidence="1">
    <location>
        <begin position="32"/>
        <end position="71"/>
    </location>
</feature>
<accession>A0A6A7JZR7</accession>
<dbReference type="PANTHER" id="PTHR46637">
    <property type="entry name" value="TIS1421-TRANSPOSASE PROTEIN A"/>
    <property type="match status" value="1"/>
</dbReference>
<name>A0A6A7JZR7_LACHE</name>
<organism evidence="2 3">
    <name type="scientific">Lactobacillus helveticus</name>
    <name type="common">Lactobacillus suntoryeus</name>
    <dbReference type="NCBI Taxonomy" id="1587"/>
    <lineage>
        <taxon>Bacteria</taxon>
        <taxon>Bacillati</taxon>
        <taxon>Bacillota</taxon>
        <taxon>Bacilli</taxon>
        <taxon>Lactobacillales</taxon>
        <taxon>Lactobacillaceae</taxon>
        <taxon>Lactobacillus</taxon>
    </lineage>
</organism>
<reference evidence="2 3" key="1">
    <citation type="submission" date="2019-10" db="EMBL/GenBank/DDBJ databases">
        <title>Draft genome sequences of Lactobacillus strains.</title>
        <authorList>
            <person name="Cho G.-S."/>
            <person name="Fagbemigun O."/>
            <person name="Brinks E."/>
            <person name="Franz C.M.A.P."/>
        </authorList>
    </citation>
    <scope>NUCLEOTIDE SEQUENCE [LARGE SCALE GENOMIC DNA]</scope>
    <source>
        <strain evidence="2 3">313</strain>
    </source>
</reference>
<dbReference type="InterPro" id="IPR052909">
    <property type="entry name" value="Transposase_6_like"/>
</dbReference>
<protein>
    <submittedName>
        <fullName evidence="2">Transposase</fullName>
    </submittedName>
</protein>
<sequence>MKLDDPTEQARKHPPHYGFSIARGFCFVKRSIWQLKVGSPWRDLPTEFGSWKTVYSRFRKWTDSGLFEQIFKIICEDDDPDMENVSLDSTTIRVHQKGTGAQKNPAAQ</sequence>
<dbReference type="Pfam" id="PF13340">
    <property type="entry name" value="DUF4096"/>
    <property type="match status" value="1"/>
</dbReference>
<proteinExistence type="predicted"/>
<dbReference type="Proteomes" id="UP000430466">
    <property type="component" value="Unassembled WGS sequence"/>
</dbReference>
<evidence type="ECO:0000259" key="1">
    <source>
        <dbReference type="Pfam" id="PF13340"/>
    </source>
</evidence>
<evidence type="ECO:0000313" key="2">
    <source>
        <dbReference type="EMBL" id="MPW13715.1"/>
    </source>
</evidence>
<comment type="caution">
    <text evidence="2">The sequence shown here is derived from an EMBL/GenBank/DDBJ whole genome shotgun (WGS) entry which is preliminary data.</text>
</comment>
<dbReference type="AlphaFoldDB" id="A0A6A7JZR7"/>
<dbReference type="EMBL" id="WHOE01000010">
    <property type="protein sequence ID" value="MPW13715.1"/>
    <property type="molecule type" value="Genomic_DNA"/>
</dbReference>
<evidence type="ECO:0000313" key="3">
    <source>
        <dbReference type="Proteomes" id="UP000430466"/>
    </source>
</evidence>
<dbReference type="InterPro" id="IPR025161">
    <property type="entry name" value="IS402-like_dom"/>
</dbReference>